<evidence type="ECO:0000259" key="2">
    <source>
        <dbReference type="Pfam" id="PF07331"/>
    </source>
</evidence>
<dbReference type="Proteomes" id="UP000443843">
    <property type="component" value="Unassembled WGS sequence"/>
</dbReference>
<comment type="caution">
    <text evidence="3">The sequence shown here is derived from an EMBL/GenBank/DDBJ whole genome shotgun (WGS) entry which is preliminary data.</text>
</comment>
<organism evidence="3 4">
    <name type="scientific">Pseudooceanicola pacificus</name>
    <dbReference type="NCBI Taxonomy" id="2676438"/>
    <lineage>
        <taxon>Bacteria</taxon>
        <taxon>Pseudomonadati</taxon>
        <taxon>Pseudomonadota</taxon>
        <taxon>Alphaproteobacteria</taxon>
        <taxon>Rhodobacterales</taxon>
        <taxon>Paracoccaceae</taxon>
        <taxon>Pseudooceanicola</taxon>
    </lineage>
</organism>
<keyword evidence="1" id="KW-0472">Membrane</keyword>
<reference evidence="3 4" key="1">
    <citation type="submission" date="2019-11" db="EMBL/GenBank/DDBJ databases">
        <title>Pseudooceanicola pacifica sp. nov., isolated from deep-sea sediment of the Pacific Ocean.</title>
        <authorList>
            <person name="Lyu L."/>
        </authorList>
    </citation>
    <scope>NUCLEOTIDE SEQUENCE [LARGE SCALE GENOMIC DNA]</scope>
    <source>
        <strain evidence="3 4">216_PA32_1</strain>
    </source>
</reference>
<evidence type="ECO:0000313" key="4">
    <source>
        <dbReference type="Proteomes" id="UP000443843"/>
    </source>
</evidence>
<evidence type="ECO:0000313" key="3">
    <source>
        <dbReference type="EMBL" id="MWB79111.1"/>
    </source>
</evidence>
<keyword evidence="4" id="KW-1185">Reference proteome</keyword>
<feature type="transmembrane region" description="Helical" evidence="1">
    <location>
        <begin position="40"/>
        <end position="59"/>
    </location>
</feature>
<dbReference type="EMBL" id="WNXQ01000008">
    <property type="protein sequence ID" value="MWB79111.1"/>
    <property type="molecule type" value="Genomic_DNA"/>
</dbReference>
<feature type="domain" description="DUF1468" evidence="2">
    <location>
        <begin position="8"/>
        <end position="142"/>
    </location>
</feature>
<dbReference type="AlphaFoldDB" id="A0A844W8A2"/>
<keyword evidence="1" id="KW-0812">Transmembrane</keyword>
<gene>
    <name evidence="3" type="ORF">GLS40_13810</name>
</gene>
<feature type="transmembrane region" description="Helical" evidence="1">
    <location>
        <begin position="79"/>
        <end position="108"/>
    </location>
</feature>
<feature type="transmembrane region" description="Helical" evidence="1">
    <location>
        <begin position="120"/>
        <end position="141"/>
    </location>
</feature>
<protein>
    <recommendedName>
        <fullName evidence="2">DUF1468 domain-containing protein</fullName>
    </recommendedName>
</protein>
<sequence length="146" mass="15553">MKRANAITGVVLAIVAILSLVVIIPWQIETGPQGMMSPRLVPQIMMGCILLLSVLLFVTNLGPDETGAPQPFSQAELRALALIGGIFALSIVLYYLIGPLAFGVTLVAGSLIGLGERRPLVIVAMPLVLMLMLWALFYKVLGTAIL</sequence>
<name>A0A844W8A2_9RHOB</name>
<dbReference type="Pfam" id="PF07331">
    <property type="entry name" value="TctB"/>
    <property type="match status" value="1"/>
</dbReference>
<keyword evidence="1" id="KW-1133">Transmembrane helix</keyword>
<evidence type="ECO:0000256" key="1">
    <source>
        <dbReference type="SAM" id="Phobius"/>
    </source>
</evidence>
<accession>A0A844W8A2</accession>
<proteinExistence type="predicted"/>
<feature type="transmembrane region" description="Helical" evidence="1">
    <location>
        <begin position="6"/>
        <end position="28"/>
    </location>
</feature>
<dbReference type="RefSeq" id="WP_160383319.1">
    <property type="nucleotide sequence ID" value="NZ_WNXQ01000008.1"/>
</dbReference>
<dbReference type="InterPro" id="IPR009936">
    <property type="entry name" value="DUF1468"/>
</dbReference>